<evidence type="ECO:0000256" key="5">
    <source>
        <dbReference type="ARBA" id="ARBA00012917"/>
    </source>
</evidence>
<dbReference type="GO" id="GO:0004252">
    <property type="term" value="F:serine-type endopeptidase activity"/>
    <property type="evidence" value="ECO:0007669"/>
    <property type="project" value="InterPro"/>
</dbReference>
<comment type="subunit">
    <text evidence="4">Homotetramer.</text>
</comment>
<dbReference type="PANTHER" id="PTHR42776">
    <property type="entry name" value="SERINE PEPTIDASE S9 FAMILY MEMBER"/>
    <property type="match status" value="1"/>
</dbReference>
<evidence type="ECO:0000256" key="3">
    <source>
        <dbReference type="ARBA" id="ARBA00010040"/>
    </source>
</evidence>
<accession>A0A9Q0GBZ9</accession>
<dbReference type="SUPFAM" id="SSF82171">
    <property type="entry name" value="DPP6 N-terminal domain-like"/>
    <property type="match status" value="1"/>
</dbReference>
<evidence type="ECO:0000256" key="7">
    <source>
        <dbReference type="ARBA" id="ARBA00022801"/>
    </source>
</evidence>
<dbReference type="Gene3D" id="3.40.50.1820">
    <property type="entry name" value="alpha/beta hydrolase"/>
    <property type="match status" value="1"/>
</dbReference>
<dbReference type="InterPro" id="IPR045550">
    <property type="entry name" value="AARE_N"/>
</dbReference>
<dbReference type="AlphaFoldDB" id="A0A9Q0GBZ9"/>
<dbReference type="InterPro" id="IPR002471">
    <property type="entry name" value="Pept_S9_AS"/>
</dbReference>
<dbReference type="OrthoDB" id="416344at2759"/>
<reference evidence="10" key="1">
    <citation type="submission" date="2022-02" db="EMBL/GenBank/DDBJ databases">
        <authorList>
            <person name="Henning P.M."/>
            <person name="McCubbin A.G."/>
            <person name="Shore J.S."/>
        </authorList>
    </citation>
    <scope>NUCLEOTIDE SEQUENCE</scope>
    <source>
        <strain evidence="10">F60SS</strain>
        <tissue evidence="10">Leaves</tissue>
    </source>
</reference>
<evidence type="ECO:0000256" key="1">
    <source>
        <dbReference type="ARBA" id="ARBA00000721"/>
    </source>
</evidence>
<evidence type="ECO:0000259" key="8">
    <source>
        <dbReference type="Pfam" id="PF00326"/>
    </source>
</evidence>
<dbReference type="InterPro" id="IPR029058">
    <property type="entry name" value="AB_hydrolase_fold"/>
</dbReference>
<dbReference type="EC" id="3.4.19.1" evidence="5"/>
<dbReference type="GO" id="GO:0006508">
    <property type="term" value="P:proteolysis"/>
    <property type="evidence" value="ECO:0007669"/>
    <property type="project" value="InterPro"/>
</dbReference>
<dbReference type="Pfam" id="PF00326">
    <property type="entry name" value="Peptidase_S9"/>
    <property type="match status" value="1"/>
</dbReference>
<comment type="similarity">
    <text evidence="3">Belongs to the peptidase S9C family.</text>
</comment>
<dbReference type="GO" id="GO:0008242">
    <property type="term" value="F:omega peptidase activity"/>
    <property type="evidence" value="ECO:0007669"/>
    <property type="project" value="UniProtKB-EC"/>
</dbReference>
<gene>
    <name evidence="10" type="ORF">Tsubulata_012564</name>
</gene>
<evidence type="ECO:0000259" key="9">
    <source>
        <dbReference type="Pfam" id="PF19283"/>
    </source>
</evidence>
<sequence length="774" mass="84134">MDASSETAPTKELPIGLDPNTEEDYASLSKLLQEFTRIPSIDKAWTFKSKSGRGTHAMFLSSQPNLLANKKRKFISSASISKEGGNSVNFEWAPFPVELTGVSTVVPSPSGSKLLVVRNPENESAVHFEIWSQGQVEKEFQIPQSVHGSVYTDGWFEGISWNSDETFIAYIAEEPVPPKPTFSDIGYKKGGSTDKDCGNWKGQGEWQEDWGESYAGKRQPALFVINVNSGQVQPVKGIAKSLSVGQVVWAPQTEDSYQYLVSVGWSSDPRKLGIKYCYNRSCALYALRAPVYKSENGELEIKDSSAEDSPVLNLTQSISSAFLPTFSPDGRSLVFLSAKSSVDSGAHCTTNSLHKIDWPAHTQLSSTTKIIDVIPTVQCPEDGCFPGLYFSGLLTNPWLSDGCTMILSSFWGSREAILSVNVLSGEVSCISPKDSNFSWNLLSLDGDDIIAVSSSPIDIPKIKYGCVGEKLTKNAAWRWLDVSSPICKSSEKVRTLLSSQQFDILKIPVKDVSDCQTKGAAKPFEVIYVSSNSEKNDACNPLIVMLHGGPHSVSLSSYSRPLAFLSSIGYSLLIVNYRGSLGFGEEALQSLPGKIGSQDVNDVLTAIDHVIGTGLANPSKIAVLGGSHGGFLTTHLIGQAPDKFAAAAARNPVCNLASMVGITDIPDWCYLESYGIAGKSKYTEAPSAEDLALFHSKSPISYISEVKTPTLMLIGAQDLRVPMSNGLQYARALKEKGVDVKVLIFPNDIHPINRPQSDFETFLNIGVWFNKYCK</sequence>
<keyword evidence="7" id="KW-0378">Hydrolase</keyword>
<protein>
    <recommendedName>
        <fullName evidence="5">acylaminoacyl-peptidase</fullName>
        <ecNumber evidence="5">3.4.19.1</ecNumber>
    </recommendedName>
</protein>
<dbReference type="FunFam" id="3.40.50.1820:FF:000146">
    <property type="entry name" value="Acylamino-acid-releasing enzyme"/>
    <property type="match status" value="1"/>
</dbReference>
<comment type="catalytic activity">
    <reaction evidence="1">
        <text>Cleavage of an N-acetyl or N-formyl amino acid from the N-terminus of a polypeptide.</text>
        <dbReference type="EC" id="3.4.19.1"/>
    </reaction>
</comment>
<evidence type="ECO:0000256" key="4">
    <source>
        <dbReference type="ARBA" id="ARBA00011881"/>
    </source>
</evidence>
<feature type="domain" description="Acylamino-acid-releasing enzyme N-terminal" evidence="9">
    <location>
        <begin position="11"/>
        <end position="494"/>
    </location>
</feature>
<dbReference type="PROSITE" id="PS00708">
    <property type="entry name" value="PRO_ENDOPEP_SER"/>
    <property type="match status" value="1"/>
</dbReference>
<dbReference type="SUPFAM" id="SSF53474">
    <property type="entry name" value="alpha/beta-Hydrolases"/>
    <property type="match status" value="1"/>
</dbReference>
<keyword evidence="11" id="KW-1185">Reference proteome</keyword>
<proteinExistence type="inferred from homology"/>
<dbReference type="EMBL" id="JAKUCV010001470">
    <property type="protein sequence ID" value="KAJ4846245.1"/>
    <property type="molecule type" value="Genomic_DNA"/>
</dbReference>
<evidence type="ECO:0000313" key="11">
    <source>
        <dbReference type="Proteomes" id="UP001141552"/>
    </source>
</evidence>
<comment type="subcellular location">
    <subcellularLocation>
        <location evidence="2">Cytoplasm</location>
    </subcellularLocation>
</comment>
<dbReference type="Pfam" id="PF19283">
    <property type="entry name" value="APEH_N"/>
    <property type="match status" value="1"/>
</dbReference>
<feature type="domain" description="Peptidase S9 prolyl oligopeptidase catalytic" evidence="8">
    <location>
        <begin position="558"/>
        <end position="773"/>
    </location>
</feature>
<evidence type="ECO:0000313" key="10">
    <source>
        <dbReference type="EMBL" id="KAJ4846245.1"/>
    </source>
</evidence>
<evidence type="ECO:0000256" key="2">
    <source>
        <dbReference type="ARBA" id="ARBA00004496"/>
    </source>
</evidence>
<organism evidence="10 11">
    <name type="scientific">Turnera subulata</name>
    <dbReference type="NCBI Taxonomy" id="218843"/>
    <lineage>
        <taxon>Eukaryota</taxon>
        <taxon>Viridiplantae</taxon>
        <taxon>Streptophyta</taxon>
        <taxon>Embryophyta</taxon>
        <taxon>Tracheophyta</taxon>
        <taxon>Spermatophyta</taxon>
        <taxon>Magnoliopsida</taxon>
        <taxon>eudicotyledons</taxon>
        <taxon>Gunneridae</taxon>
        <taxon>Pentapetalae</taxon>
        <taxon>rosids</taxon>
        <taxon>fabids</taxon>
        <taxon>Malpighiales</taxon>
        <taxon>Passifloraceae</taxon>
        <taxon>Turnera</taxon>
    </lineage>
</organism>
<keyword evidence="6" id="KW-0963">Cytoplasm</keyword>
<name>A0A9Q0GBZ9_9ROSI</name>
<dbReference type="InterPro" id="IPR001375">
    <property type="entry name" value="Peptidase_S9_cat"/>
</dbReference>
<dbReference type="Proteomes" id="UP001141552">
    <property type="component" value="Unassembled WGS sequence"/>
</dbReference>
<reference evidence="10" key="2">
    <citation type="journal article" date="2023" name="Plants (Basel)">
        <title>Annotation of the Turnera subulata (Passifloraceae) Draft Genome Reveals the S-Locus Evolved after the Divergence of Turneroideae from Passifloroideae in a Stepwise Manner.</title>
        <authorList>
            <person name="Henning P.M."/>
            <person name="Roalson E.H."/>
            <person name="Mir W."/>
            <person name="McCubbin A.G."/>
            <person name="Shore J.S."/>
        </authorList>
    </citation>
    <scope>NUCLEOTIDE SEQUENCE</scope>
    <source>
        <strain evidence="10">F60SS</strain>
    </source>
</reference>
<dbReference type="PANTHER" id="PTHR42776:SF4">
    <property type="entry name" value="ACYLAMINO-ACID-RELEASING ENZYME"/>
    <property type="match status" value="1"/>
</dbReference>
<evidence type="ECO:0000256" key="6">
    <source>
        <dbReference type="ARBA" id="ARBA00022490"/>
    </source>
</evidence>
<dbReference type="GO" id="GO:0005737">
    <property type="term" value="C:cytoplasm"/>
    <property type="evidence" value="ECO:0007669"/>
    <property type="project" value="UniProtKB-SubCell"/>
</dbReference>
<comment type="caution">
    <text evidence="10">The sequence shown here is derived from an EMBL/GenBank/DDBJ whole genome shotgun (WGS) entry which is preliminary data.</text>
</comment>